<accession>A0A9P3G931</accession>
<dbReference type="AlphaFoldDB" id="A0A9P3G931"/>
<keyword evidence="6 7" id="KW-0472">Membrane</keyword>
<comment type="similarity">
    <text evidence="2">Belongs to the TMEM97/sigma-2 receptor family.</text>
</comment>
<dbReference type="InterPro" id="IPR016964">
    <property type="entry name" value="Sigma2_recept"/>
</dbReference>
<dbReference type="Proteomes" id="UP000703269">
    <property type="component" value="Unassembled WGS sequence"/>
</dbReference>
<dbReference type="EMBL" id="BPQB01000016">
    <property type="protein sequence ID" value="GJE90317.1"/>
    <property type="molecule type" value="Genomic_DNA"/>
</dbReference>
<keyword evidence="11" id="KW-1185">Reference proteome</keyword>
<comment type="caution">
    <text evidence="10">The sequence shown here is derived from an EMBL/GenBank/DDBJ whole genome shotgun (WGS) entry which is preliminary data.</text>
</comment>
<keyword evidence="3 7" id="KW-0812">Transmembrane</keyword>
<dbReference type="PANTHER" id="PTHR31204:SF1">
    <property type="entry name" value="SIGMA INTRACELLULAR RECEPTOR 2"/>
    <property type="match status" value="1"/>
</dbReference>
<dbReference type="OrthoDB" id="433124at2759"/>
<evidence type="ECO:0000256" key="2">
    <source>
        <dbReference type="ARBA" id="ARBA00009096"/>
    </source>
</evidence>
<dbReference type="Pfam" id="PF05241">
    <property type="entry name" value="EBP"/>
    <property type="match status" value="1"/>
</dbReference>
<evidence type="ECO:0000313" key="10">
    <source>
        <dbReference type="EMBL" id="GJE90317.1"/>
    </source>
</evidence>
<comment type="subcellular location">
    <subcellularLocation>
        <location evidence="1">Endoplasmic reticulum membrane</location>
        <topology evidence="1">Multi-pass membrane protein</topology>
    </subcellularLocation>
</comment>
<evidence type="ECO:0000256" key="1">
    <source>
        <dbReference type="ARBA" id="ARBA00004477"/>
    </source>
</evidence>
<evidence type="ECO:0000256" key="8">
    <source>
        <dbReference type="SAM" id="Phobius"/>
    </source>
</evidence>
<dbReference type="PIRSF" id="PIRSF031032">
    <property type="entry name" value="TMP_97_prd"/>
    <property type="match status" value="1"/>
</dbReference>
<keyword evidence="4" id="KW-0256">Endoplasmic reticulum</keyword>
<name>A0A9P3G931_9APHY</name>
<organism evidence="10 11">
    <name type="scientific">Phanerochaete sordida</name>
    <dbReference type="NCBI Taxonomy" id="48140"/>
    <lineage>
        <taxon>Eukaryota</taxon>
        <taxon>Fungi</taxon>
        <taxon>Dikarya</taxon>
        <taxon>Basidiomycota</taxon>
        <taxon>Agaricomycotina</taxon>
        <taxon>Agaricomycetes</taxon>
        <taxon>Polyporales</taxon>
        <taxon>Phanerochaetaceae</taxon>
        <taxon>Phanerochaete</taxon>
    </lineage>
</organism>
<sequence>MAPEPLTQRPLDLVYVCYFLSHIPATVILGTQALYPQSESLLPSAIARLPRMYIEMSQDPLIGSALGLISSRESSTWFVSLLAVEVFFQLPVFIIGTLALRKDCKKIYVLLLIYGASTVTTFIPSLAVLFSTPLTSPETIAKHIVSVTAEQKVMLLSSYIPFFLVSLVMTIDMAARIYKLVHSGLQAQQATKSRWRHNNDLLQTHAAI</sequence>
<feature type="transmembrane region" description="Helical" evidence="8">
    <location>
        <begin position="77"/>
        <end position="100"/>
    </location>
</feature>
<evidence type="ECO:0000256" key="6">
    <source>
        <dbReference type="ARBA" id="ARBA00023136"/>
    </source>
</evidence>
<dbReference type="PANTHER" id="PTHR31204">
    <property type="entry name" value="SIGMA INTRACELLULAR RECEPTOR 2"/>
    <property type="match status" value="1"/>
</dbReference>
<feature type="domain" description="EXPERA" evidence="9">
    <location>
        <begin position="11"/>
        <end position="170"/>
    </location>
</feature>
<proteinExistence type="inferred from homology"/>
<dbReference type="InterPro" id="IPR033118">
    <property type="entry name" value="EXPERA"/>
</dbReference>
<evidence type="ECO:0000256" key="3">
    <source>
        <dbReference type="ARBA" id="ARBA00022692"/>
    </source>
</evidence>
<feature type="transmembrane region" description="Helical" evidence="8">
    <location>
        <begin position="107"/>
        <end position="130"/>
    </location>
</feature>
<evidence type="ECO:0000256" key="7">
    <source>
        <dbReference type="PROSITE-ProRule" id="PRU01087"/>
    </source>
</evidence>
<feature type="transmembrane region" description="Helical" evidence="8">
    <location>
        <begin position="159"/>
        <end position="178"/>
    </location>
</feature>
<evidence type="ECO:0000259" key="9">
    <source>
        <dbReference type="PROSITE" id="PS51751"/>
    </source>
</evidence>
<dbReference type="GO" id="GO:0005789">
    <property type="term" value="C:endoplasmic reticulum membrane"/>
    <property type="evidence" value="ECO:0007669"/>
    <property type="project" value="UniProtKB-SubCell"/>
</dbReference>
<reference evidence="10 11" key="1">
    <citation type="submission" date="2021-08" db="EMBL/GenBank/DDBJ databases">
        <title>Draft Genome Sequence of Phanerochaete sordida strain YK-624.</title>
        <authorList>
            <person name="Mori T."/>
            <person name="Dohra H."/>
            <person name="Suzuki T."/>
            <person name="Kawagishi H."/>
            <person name="Hirai H."/>
        </authorList>
    </citation>
    <scope>NUCLEOTIDE SEQUENCE [LARGE SCALE GENOMIC DNA]</scope>
    <source>
        <strain evidence="10 11">YK-624</strain>
    </source>
</reference>
<evidence type="ECO:0000256" key="5">
    <source>
        <dbReference type="ARBA" id="ARBA00022989"/>
    </source>
</evidence>
<evidence type="ECO:0000313" key="11">
    <source>
        <dbReference type="Proteomes" id="UP000703269"/>
    </source>
</evidence>
<gene>
    <name evidence="10" type="ORF">PsYK624_064460</name>
</gene>
<evidence type="ECO:0000256" key="4">
    <source>
        <dbReference type="ARBA" id="ARBA00022824"/>
    </source>
</evidence>
<keyword evidence="5 7" id="KW-1133">Transmembrane helix</keyword>
<protein>
    <submittedName>
        <fullName evidence="10">DUF2781 domain-containing protein</fullName>
    </submittedName>
</protein>
<dbReference type="InterPro" id="IPR051987">
    <property type="entry name" value="Sigma-2_receptor-like"/>
</dbReference>
<dbReference type="PROSITE" id="PS51751">
    <property type="entry name" value="EXPERA"/>
    <property type="match status" value="1"/>
</dbReference>
<feature type="transmembrane region" description="Helical" evidence="8">
    <location>
        <begin position="12"/>
        <end position="35"/>
    </location>
</feature>